<dbReference type="Proteomes" id="UP001500353">
    <property type="component" value="Unassembled WGS sequence"/>
</dbReference>
<gene>
    <name evidence="1" type="ORF">GCM10023210_06640</name>
</gene>
<proteinExistence type="predicted"/>
<sequence length="91" mass="10102">MIDYTIPSYIYLQYKQFKIYTMKKLLLAGALVFTGIVSAKTFPFTTSCGTVIQVNGDGMGSMTYDQVIKTLKLMNGVVCGTTNVSIIIYQH</sequence>
<protein>
    <submittedName>
        <fullName evidence="1">Uncharacterized protein</fullName>
    </submittedName>
</protein>
<evidence type="ECO:0000313" key="2">
    <source>
        <dbReference type="Proteomes" id="UP001500353"/>
    </source>
</evidence>
<evidence type="ECO:0000313" key="1">
    <source>
        <dbReference type="EMBL" id="GAA5085620.1"/>
    </source>
</evidence>
<comment type="caution">
    <text evidence="1">The sequence shown here is derived from an EMBL/GenBank/DDBJ whole genome shotgun (WGS) entry which is preliminary data.</text>
</comment>
<reference evidence="2" key="1">
    <citation type="journal article" date="2019" name="Int. J. Syst. Evol. Microbiol.">
        <title>The Global Catalogue of Microorganisms (GCM) 10K type strain sequencing project: providing services to taxonomists for standard genome sequencing and annotation.</title>
        <authorList>
            <consortium name="The Broad Institute Genomics Platform"/>
            <consortium name="The Broad Institute Genome Sequencing Center for Infectious Disease"/>
            <person name="Wu L."/>
            <person name="Ma J."/>
        </authorList>
    </citation>
    <scope>NUCLEOTIDE SEQUENCE [LARGE SCALE GENOMIC DNA]</scope>
    <source>
        <strain evidence="2">JCM 18019</strain>
    </source>
</reference>
<keyword evidence="2" id="KW-1185">Reference proteome</keyword>
<name>A0ABP9LZY4_9FLAO</name>
<organism evidence="1 2">
    <name type="scientific">Chryseobacterium ginsengisoli</name>
    <dbReference type="NCBI Taxonomy" id="363853"/>
    <lineage>
        <taxon>Bacteria</taxon>
        <taxon>Pseudomonadati</taxon>
        <taxon>Bacteroidota</taxon>
        <taxon>Flavobacteriia</taxon>
        <taxon>Flavobacteriales</taxon>
        <taxon>Weeksellaceae</taxon>
        <taxon>Chryseobacterium group</taxon>
        <taxon>Chryseobacterium</taxon>
    </lineage>
</organism>
<dbReference type="EMBL" id="BAABHX010000001">
    <property type="protein sequence ID" value="GAA5085620.1"/>
    <property type="molecule type" value="Genomic_DNA"/>
</dbReference>
<accession>A0ABP9LZY4</accession>